<protein>
    <submittedName>
        <fullName evidence="3">Type VI secretion system protein</fullName>
    </submittedName>
</protein>
<keyword evidence="4" id="KW-1185">Reference proteome</keyword>
<dbReference type="Proteomes" id="UP001560296">
    <property type="component" value="Unassembled WGS sequence"/>
</dbReference>
<keyword evidence="1" id="KW-0472">Membrane</keyword>
<gene>
    <name evidence="3" type="ORF">AB5S05_01050</name>
</gene>
<evidence type="ECO:0000256" key="1">
    <source>
        <dbReference type="SAM" id="Phobius"/>
    </source>
</evidence>
<dbReference type="InterPro" id="IPR025743">
    <property type="entry name" value="TssM1_N"/>
</dbReference>
<feature type="transmembrane region" description="Helical" evidence="1">
    <location>
        <begin position="6"/>
        <end position="27"/>
    </location>
</feature>
<reference evidence="3 4" key="1">
    <citation type="submission" date="2024-07" db="EMBL/GenBank/DDBJ databases">
        <authorList>
            <person name="Li M."/>
        </authorList>
    </citation>
    <scope>NUCLEOTIDE SEQUENCE [LARGE SCALE GENOMIC DNA]</scope>
    <source>
        <strain evidence="3 4">25A3E</strain>
    </source>
</reference>
<dbReference type="PANTHER" id="PTHR36153:SF1">
    <property type="entry name" value="TYPE VI SECRETION SYSTEM COMPONENT TSSM1"/>
    <property type="match status" value="1"/>
</dbReference>
<name>A0ABV3YN37_9PSED</name>
<keyword evidence="1" id="KW-0812">Transmembrane</keyword>
<organism evidence="3 4">
    <name type="scientific">Pseudomonas zhanjiangensis</name>
    <dbReference type="NCBI Taxonomy" id="3239015"/>
    <lineage>
        <taxon>Bacteria</taxon>
        <taxon>Pseudomonadati</taxon>
        <taxon>Pseudomonadota</taxon>
        <taxon>Gammaproteobacteria</taxon>
        <taxon>Pseudomonadales</taxon>
        <taxon>Pseudomonadaceae</taxon>
        <taxon>Pseudomonas</taxon>
    </lineage>
</organism>
<evidence type="ECO:0000259" key="2">
    <source>
        <dbReference type="Pfam" id="PF14331"/>
    </source>
</evidence>
<dbReference type="Pfam" id="PF14331">
    <property type="entry name" value="IcmF-related_N"/>
    <property type="match status" value="1"/>
</dbReference>
<dbReference type="PANTHER" id="PTHR36153">
    <property type="entry name" value="INNER MEMBRANE PROTEIN-RELATED"/>
    <property type="match status" value="1"/>
</dbReference>
<dbReference type="EMBL" id="JBFTEG010000001">
    <property type="protein sequence ID" value="MEX6500634.1"/>
    <property type="molecule type" value="Genomic_DNA"/>
</dbReference>
<evidence type="ECO:0000313" key="3">
    <source>
        <dbReference type="EMBL" id="MEX6500634.1"/>
    </source>
</evidence>
<feature type="domain" description="Type VI secretion system component TssM1 N-terminal" evidence="2">
    <location>
        <begin position="117"/>
        <end position="350"/>
    </location>
</feature>
<accession>A0ABV3YN37</accession>
<feature type="transmembrane region" description="Helical" evidence="1">
    <location>
        <begin position="348"/>
        <end position="368"/>
    </location>
</feature>
<keyword evidence="1" id="KW-1133">Transmembrane helix</keyword>
<dbReference type="InterPro" id="IPR053156">
    <property type="entry name" value="T6SS_TssM-like"/>
</dbReference>
<proteinExistence type="predicted"/>
<sequence>MSGLEIAVLVLVLVLLLILLGVLAWWLRGRIDGAARSCYLAVQQMERDLGVKDRYQTPWLMLLGDEQQTEQLCRAWRLSDAGKSGWFGRWWYDSDAAVLAVPGAMFNHADGALVQIAAWWRLLRMLLLMRAGRPLDAVIWTIPAERLWSAEQAAANGLVARRKFNEMLQRLGLSVPVYLVVTGLETLPGIKELADALPEEARDRVLGWSSPFAPGTAWHPEWSEIALDQLVRVLSEEISELGVLSGKIEEALYLLPRQFDAIRSNLQVLCDPVFQGSALGEAPQLRGIYFCAAMPAVGGDADPLTEVQELPRAPLFIRRLLRHRVLAEQGLTQPVPRILYLRRRWQRVLGASAALVGLVWLVGMLWIWQVERQQADSLAALLHELKADHRSGLLDDAGARRSISAFWTVLNEAPRWRFSSVLLPSSLFSPLDPQLRQQLLDLASERLYRPLYATLQRDMSAVSGVHLDSQRHRSGDADSPEEWSSYLAARHLLDQALALEKHSAHFNQILSASKSPLDDAATLSGELLDLELNAQTLPLHKRYNWLFARAPQGLASPLELAAIRQPAGKQYVMLMRLWLDRLFADESFSSTAGEVRRHLQFLQNGQRNSILDLEELSLNIAKLRRLVNATNIAWSRSSGEDLAPGYSAMLDQARQSTLIGPAMVDQVLDHASLLQKVFREQWLDESDPHNSILRQQSGGSIELQPSLAKLDTAIDMLLRQDFAAAALAGEGTDYHGGPMRGIDAASLVSAQRYFASYRQYLEQGVAKVPYEYRGALTASAQTSTAATVWRLLSALKPSAAASLNETRAFNVPAQDAREVAMEFQALGHADMAEALLQELNRRALRDLDSADAELQALALYQPLHGDFSWWDGSRNAGLRAFRAETPEDMQQYLARQLDLLIDLHSRIAPALDWLHGQRSSLAAGYVAQVQRWLATSAELEKYAEKNPNSAPALFERFASSLNRMELSNCHSVLGEAELPKGADELSLRVRGVAGLAGQRCAQLQERTAAVAWNRLSTYFAQYLAGRFPFAFNLNAPDADPDRVRLFLQLLDENLPQVQAGLLQNPSQDASVAADFLAHLQTARGWLDPLFQRDQDGIKGIDLDVRWRTDREAELGADQVIEWSMLAGSDQISYPGDENSRMRWTLGQPVKLLLRWAKNAEQRPANDPLQQALAVYRQEAGWEYQGPWALLRLLRTHVAFERLTTIDYSETPLAFRLPVHASASGENQARMFMRVALLSASGKSPLAIAPLPVKAPASPFANVPSPAAPGMPQMAAWPDSLSSAAPGIP</sequence>
<evidence type="ECO:0000313" key="4">
    <source>
        <dbReference type="Proteomes" id="UP001560296"/>
    </source>
</evidence>
<dbReference type="RefSeq" id="WP_369285547.1">
    <property type="nucleotide sequence ID" value="NZ_JBFTEG010000001.1"/>
</dbReference>
<comment type="caution">
    <text evidence="3">The sequence shown here is derived from an EMBL/GenBank/DDBJ whole genome shotgun (WGS) entry which is preliminary data.</text>
</comment>